<dbReference type="InterPro" id="IPR036412">
    <property type="entry name" value="HAD-like_sf"/>
</dbReference>
<dbReference type="EMBL" id="POQS01000002">
    <property type="protein sequence ID" value="PND34616.1"/>
    <property type="molecule type" value="Genomic_DNA"/>
</dbReference>
<dbReference type="SUPFAM" id="SSF56784">
    <property type="entry name" value="HAD-like"/>
    <property type="match status" value="1"/>
</dbReference>
<dbReference type="PIRSF" id="PIRSF004682">
    <property type="entry name" value="GmhB"/>
    <property type="match status" value="1"/>
</dbReference>
<dbReference type="InterPro" id="IPR023214">
    <property type="entry name" value="HAD_sf"/>
</dbReference>
<comment type="similarity">
    <text evidence="7">Belongs to the gmhB family.</text>
</comment>
<proteinExistence type="inferred from homology"/>
<dbReference type="Pfam" id="PF13242">
    <property type="entry name" value="Hydrolase_like"/>
    <property type="match status" value="1"/>
</dbReference>
<dbReference type="Proteomes" id="UP000235994">
    <property type="component" value="Unassembled WGS sequence"/>
</dbReference>
<feature type="site" description="Contributes to substrate recognition" evidence="9">
    <location>
        <position position="109"/>
    </location>
</feature>
<evidence type="ECO:0000256" key="1">
    <source>
        <dbReference type="ARBA" id="ARBA00004496"/>
    </source>
</evidence>
<feature type="site" description="Stabilizes the phosphoryl group" evidence="9">
    <location>
        <position position="52"/>
    </location>
</feature>
<accession>A0A2N8KMD3</accession>
<dbReference type="GO" id="GO:0046872">
    <property type="term" value="F:metal ion binding"/>
    <property type="evidence" value="ECO:0007669"/>
    <property type="project" value="UniProtKB-KW"/>
</dbReference>
<evidence type="ECO:0000256" key="3">
    <source>
        <dbReference type="ARBA" id="ARBA00022723"/>
    </source>
</evidence>
<feature type="active site" description="Nucleophile" evidence="8">
    <location>
        <position position="10"/>
    </location>
</feature>
<keyword evidence="3 10" id="KW-0479">Metal-binding</keyword>
<dbReference type="InterPro" id="IPR004446">
    <property type="entry name" value="Heptose_bisP_phosphatase"/>
</dbReference>
<reference evidence="11 12" key="1">
    <citation type="submission" date="2018-01" db="EMBL/GenBank/DDBJ databases">
        <title>The draft genome of an aniline degradation strain ANB-1.</title>
        <authorList>
            <person name="Zhang L."/>
            <person name="Jiang J."/>
        </authorList>
    </citation>
    <scope>NUCLEOTIDE SEQUENCE [LARGE SCALE GENOMIC DNA]</scope>
    <source>
        <strain evidence="11 12">ANB-1</strain>
    </source>
</reference>
<feature type="binding site" evidence="10">
    <location>
        <position position="135"/>
    </location>
    <ligand>
        <name>Mg(2+)</name>
        <dbReference type="ChEBI" id="CHEBI:18420"/>
    </ligand>
</feature>
<gene>
    <name evidence="11" type="ORF">C1I89_10585</name>
</gene>
<dbReference type="Gene3D" id="3.40.50.1000">
    <property type="entry name" value="HAD superfamily/HAD-like"/>
    <property type="match status" value="1"/>
</dbReference>
<dbReference type="RefSeq" id="WP_102772675.1">
    <property type="nucleotide sequence ID" value="NZ_POQS01000002.1"/>
</dbReference>
<sequence length="191" mass="20013">MALRPAVFLDKDGTVLADEPYNVDPGRMAYAPQAFAGLARLGAAGAVLVVVSNQPGVAKGLFPASALEPVHTRLAAMFRAAGAHLDGFYWCPHHPDGVVEGYAGACDCRKPRPGLLLRAARELGLDLRASWLIGDILDDVEAGNLAGCRSILLDVGHETEWRAGPQRVPFGRAPDLDAAARIVLAAAAGEA</sequence>
<dbReference type="EC" id="3.1.3.-" evidence="7"/>
<feature type="active site" description="Proton donor" evidence="8">
    <location>
        <position position="12"/>
    </location>
</feature>
<evidence type="ECO:0000313" key="12">
    <source>
        <dbReference type="Proteomes" id="UP000235994"/>
    </source>
</evidence>
<evidence type="ECO:0000256" key="5">
    <source>
        <dbReference type="ARBA" id="ARBA00023277"/>
    </source>
</evidence>
<keyword evidence="10" id="KW-0862">Zinc</keyword>
<evidence type="ECO:0000256" key="6">
    <source>
        <dbReference type="ARBA" id="ARBA00031828"/>
    </source>
</evidence>
<evidence type="ECO:0000313" key="11">
    <source>
        <dbReference type="EMBL" id="PND34616.1"/>
    </source>
</evidence>
<feature type="binding site" evidence="10">
    <location>
        <position position="106"/>
    </location>
    <ligand>
        <name>Zn(2+)</name>
        <dbReference type="ChEBI" id="CHEBI:29105"/>
    </ligand>
</feature>
<keyword evidence="2 7" id="KW-0963">Cytoplasm</keyword>
<dbReference type="NCBIfam" id="TIGR01662">
    <property type="entry name" value="HAD-SF-IIIA"/>
    <property type="match status" value="1"/>
</dbReference>
<dbReference type="InterPro" id="IPR006543">
    <property type="entry name" value="Histidinol-phos"/>
</dbReference>
<feature type="binding site" evidence="10">
    <location>
        <position position="12"/>
    </location>
    <ligand>
        <name>Mg(2+)</name>
        <dbReference type="ChEBI" id="CHEBI:18420"/>
    </ligand>
</feature>
<dbReference type="GO" id="GO:0005975">
    <property type="term" value="P:carbohydrate metabolic process"/>
    <property type="evidence" value="ECO:0007669"/>
    <property type="project" value="InterPro"/>
</dbReference>
<comment type="cofactor">
    <cofactor evidence="10">
        <name>Mg(2+)</name>
        <dbReference type="ChEBI" id="CHEBI:18420"/>
    </cofactor>
</comment>
<comment type="cofactor">
    <cofactor evidence="10">
        <name>Zn(2+)</name>
        <dbReference type="ChEBI" id="CHEBI:29105"/>
    </cofactor>
</comment>
<evidence type="ECO:0000256" key="2">
    <source>
        <dbReference type="ARBA" id="ARBA00022490"/>
    </source>
</evidence>
<feature type="binding site" evidence="10">
    <location>
        <position position="108"/>
    </location>
    <ligand>
        <name>Zn(2+)</name>
        <dbReference type="ChEBI" id="CHEBI:29105"/>
    </ligand>
</feature>
<dbReference type="AlphaFoldDB" id="A0A2N8KMD3"/>
<comment type="caution">
    <text evidence="11">The sequence shown here is derived from an EMBL/GenBank/DDBJ whole genome shotgun (WGS) entry which is preliminary data.</text>
</comment>
<evidence type="ECO:0000256" key="4">
    <source>
        <dbReference type="ARBA" id="ARBA00022801"/>
    </source>
</evidence>
<comment type="subcellular location">
    <subcellularLocation>
        <location evidence="1 7">Cytoplasm</location>
    </subcellularLocation>
</comment>
<name>A0A2N8KMD3_9BURK</name>
<evidence type="ECO:0000256" key="7">
    <source>
        <dbReference type="PIRNR" id="PIRNR004682"/>
    </source>
</evidence>
<evidence type="ECO:0000256" key="8">
    <source>
        <dbReference type="PIRSR" id="PIRSR004682-1"/>
    </source>
</evidence>
<keyword evidence="10" id="KW-0460">Magnesium</keyword>
<dbReference type="PANTHER" id="PTHR42891">
    <property type="entry name" value="D-GLYCERO-BETA-D-MANNO-HEPTOSE-1,7-BISPHOSPHATE 7-PHOSPHATASE"/>
    <property type="match status" value="1"/>
</dbReference>
<feature type="binding site" evidence="10">
    <location>
        <position position="93"/>
    </location>
    <ligand>
        <name>Zn(2+)</name>
        <dbReference type="ChEBI" id="CHEBI:29105"/>
    </ligand>
</feature>
<dbReference type="NCBIfam" id="TIGR01656">
    <property type="entry name" value="Histidinol-ppas"/>
    <property type="match status" value="1"/>
</dbReference>
<organism evidence="11 12">
    <name type="scientific">Achromobacter pulmonis</name>
    <dbReference type="NCBI Taxonomy" id="1389932"/>
    <lineage>
        <taxon>Bacteria</taxon>
        <taxon>Pseudomonadati</taxon>
        <taxon>Pseudomonadota</taxon>
        <taxon>Betaproteobacteria</taxon>
        <taxon>Burkholderiales</taxon>
        <taxon>Alcaligenaceae</taxon>
        <taxon>Achromobacter</taxon>
    </lineage>
</organism>
<keyword evidence="4 7" id="KW-0378">Hydrolase</keyword>
<dbReference type="GO" id="GO:0005737">
    <property type="term" value="C:cytoplasm"/>
    <property type="evidence" value="ECO:0007669"/>
    <property type="project" value="UniProtKB-SubCell"/>
</dbReference>
<dbReference type="InterPro" id="IPR006549">
    <property type="entry name" value="HAD-SF_hydro_IIIA"/>
</dbReference>
<feature type="binding site" evidence="10">
    <location>
        <position position="91"/>
    </location>
    <ligand>
        <name>Zn(2+)</name>
        <dbReference type="ChEBI" id="CHEBI:29105"/>
    </ligand>
</feature>
<dbReference type="PANTHER" id="PTHR42891:SF1">
    <property type="entry name" value="D-GLYCERO-BETA-D-MANNO-HEPTOSE-1,7-BISPHOSPHATE 7-PHOSPHATASE"/>
    <property type="match status" value="1"/>
</dbReference>
<evidence type="ECO:0000256" key="9">
    <source>
        <dbReference type="PIRSR" id="PIRSR004682-3"/>
    </source>
</evidence>
<feature type="binding site" evidence="10">
    <location>
        <position position="10"/>
    </location>
    <ligand>
        <name>Mg(2+)</name>
        <dbReference type="ChEBI" id="CHEBI:18420"/>
    </ligand>
</feature>
<feature type="site" description="Contributes to substrate recognition" evidence="9">
    <location>
        <position position="110"/>
    </location>
</feature>
<keyword evidence="5 7" id="KW-0119">Carbohydrate metabolism</keyword>
<evidence type="ECO:0000256" key="10">
    <source>
        <dbReference type="PIRSR" id="PIRSR004682-4"/>
    </source>
</evidence>
<dbReference type="GO" id="GO:0016791">
    <property type="term" value="F:phosphatase activity"/>
    <property type="evidence" value="ECO:0007669"/>
    <property type="project" value="InterPro"/>
</dbReference>
<keyword evidence="12" id="KW-1185">Reference proteome</keyword>
<dbReference type="CDD" id="cd07503">
    <property type="entry name" value="HAD_HisB-N"/>
    <property type="match status" value="1"/>
</dbReference>
<protein>
    <recommendedName>
        <fullName evidence="6 7">D,D-heptose 1,7-bisphosphate phosphatase</fullName>
        <ecNumber evidence="7">3.1.3.-</ecNumber>
    </recommendedName>
</protein>